<dbReference type="PANTHER" id="PTHR43649">
    <property type="entry name" value="ARABINOSE-BINDING PROTEIN-RELATED"/>
    <property type="match status" value="1"/>
</dbReference>
<comment type="caution">
    <text evidence="1">The sequence shown here is derived from an EMBL/GenBank/DDBJ whole genome shotgun (WGS) entry which is preliminary data.</text>
</comment>
<protein>
    <submittedName>
        <fullName evidence="1">Sugar-binding protein</fullName>
    </submittedName>
</protein>
<dbReference type="InterPro" id="IPR006311">
    <property type="entry name" value="TAT_signal"/>
</dbReference>
<dbReference type="PANTHER" id="PTHR43649:SF14">
    <property type="entry name" value="BLR3389 PROTEIN"/>
    <property type="match status" value="1"/>
</dbReference>
<organism evidence="1 2">
    <name type="scientific">Planosporangium mesophilum</name>
    <dbReference type="NCBI Taxonomy" id="689768"/>
    <lineage>
        <taxon>Bacteria</taxon>
        <taxon>Bacillati</taxon>
        <taxon>Actinomycetota</taxon>
        <taxon>Actinomycetes</taxon>
        <taxon>Micromonosporales</taxon>
        <taxon>Micromonosporaceae</taxon>
        <taxon>Planosporangium</taxon>
    </lineage>
</organism>
<name>A0A8J3TCK1_9ACTN</name>
<gene>
    <name evidence="1" type="ORF">Pme01_34260</name>
</gene>
<dbReference type="RefSeq" id="WP_168114170.1">
    <property type="nucleotide sequence ID" value="NZ_BOON01000031.1"/>
</dbReference>
<accession>A0A8J3TCK1</accession>
<proteinExistence type="predicted"/>
<dbReference type="EMBL" id="BOON01000031">
    <property type="protein sequence ID" value="GII23829.1"/>
    <property type="molecule type" value="Genomic_DNA"/>
</dbReference>
<evidence type="ECO:0000313" key="2">
    <source>
        <dbReference type="Proteomes" id="UP000599074"/>
    </source>
</evidence>
<dbReference type="InterPro" id="IPR050490">
    <property type="entry name" value="Bact_solute-bd_prot1"/>
</dbReference>
<dbReference type="Proteomes" id="UP000599074">
    <property type="component" value="Unassembled WGS sequence"/>
</dbReference>
<sequence length="439" mass="46951">MTTPAHISRRSLLGLAGLGAGALTLGTAGCGSGGQGASNAAAGIDVWCLKDDVQNKIQQAAIDRFNATAKAKAKITAYDNDPYKQKLRIAMGSPQQPDVFFNWGGGSIRQYVQNDLLADLTPMLNGDPAFKAKFIPSVLDAGKIGDKYYGIPNRGMQPVIMFYSQQALDKAKVSAPPATWSELLSQVDRFKAAGITPFALAGSQAWTLLMWLEYLVDRIGGPAVFGGIAAGDRNGWRDPAITQALNAIIDLVKRGGFDSNFASVNYDGDVGAGTLFAQGKAAMHLMGSWEYTAQLDQHPAFVKDALRSAAFPAFEGGKGDAKAVVGNPTNYFSVTKRSRNVDSAKEFLKAMASDAYVDDWIANGDVPAITGLESKIAQSKDAQFGSFVYKMVQDASSFQLSWDQAIENKYAQPMLTNLQKVFLGQLDAKGFVDAMVALP</sequence>
<dbReference type="AlphaFoldDB" id="A0A8J3TCK1"/>
<dbReference type="Gene3D" id="3.40.190.10">
    <property type="entry name" value="Periplasmic binding protein-like II"/>
    <property type="match status" value="2"/>
</dbReference>
<dbReference type="InterPro" id="IPR006059">
    <property type="entry name" value="SBP"/>
</dbReference>
<evidence type="ECO:0000313" key="1">
    <source>
        <dbReference type="EMBL" id="GII23829.1"/>
    </source>
</evidence>
<dbReference type="Pfam" id="PF01547">
    <property type="entry name" value="SBP_bac_1"/>
    <property type="match status" value="1"/>
</dbReference>
<dbReference type="SUPFAM" id="SSF53850">
    <property type="entry name" value="Periplasmic binding protein-like II"/>
    <property type="match status" value="1"/>
</dbReference>
<reference evidence="1" key="1">
    <citation type="submission" date="2021-01" db="EMBL/GenBank/DDBJ databases">
        <title>Whole genome shotgun sequence of Planosporangium mesophilum NBRC 109066.</title>
        <authorList>
            <person name="Komaki H."/>
            <person name="Tamura T."/>
        </authorList>
    </citation>
    <scope>NUCLEOTIDE SEQUENCE</scope>
    <source>
        <strain evidence="1">NBRC 109066</strain>
    </source>
</reference>
<dbReference type="PROSITE" id="PS51318">
    <property type="entry name" value="TAT"/>
    <property type="match status" value="1"/>
</dbReference>
<keyword evidence="2" id="KW-1185">Reference proteome</keyword>